<dbReference type="InterPro" id="IPR013221">
    <property type="entry name" value="Mur_ligase_cen"/>
</dbReference>
<sequence>MNFTGRKVTVMGLGLHGGGVSCANWLIKHGAKVTVTDLKTKEELKPSLDKLAIKRSSDQTIKLVLGYHRENDFRNADLIVQNPGVPRESKYLAIAKKSGVPIENEASLFFKYCPAKIIGVTGTRGKSTTSSLIYQLLKVKSYPDVKSGSRPKRRDKLQARKVWLAGLPQKPMLEILDQIKPNDLVVLELSSWQLEILGEQKLSPQIAVLTNIYPDHLNRYLGMADYVKAKINIFQWQNKNDFVVLNLDNFETKKLGGKVRAKRFLFSKKYFAEQNGSFIKNKQIFFRKDGKTYKLTNLSTYKLIGEHNLENFLAAITVAGIFGVKPKEITAALNKFKGLPGRIELIREKNGVKYINDTTATTPDATMAALKIFLERQIPNSKSQTLSKFKIQNSRFKIILIAGGASKNIPIQKYQELAAMIKKTCKAVILFEGEGSDQMAKDLKAIKFRELVTNVLGMSSAVGIANNFSQTGDIILLSPSSASFGLFINEFDQGDQFNKIVSDI</sequence>
<evidence type="ECO:0000256" key="2">
    <source>
        <dbReference type="ARBA" id="ARBA00004752"/>
    </source>
</evidence>
<dbReference type="EC" id="6.3.2.9" evidence="7"/>
<gene>
    <name evidence="7" type="primary">murD</name>
    <name evidence="9" type="ORF">A2729_04535</name>
</gene>
<dbReference type="GO" id="GO:0008360">
    <property type="term" value="P:regulation of cell shape"/>
    <property type="evidence" value="ECO:0007669"/>
    <property type="project" value="UniProtKB-KW"/>
</dbReference>
<dbReference type="InterPro" id="IPR036565">
    <property type="entry name" value="Mur-like_cat_sf"/>
</dbReference>
<dbReference type="GO" id="GO:0071555">
    <property type="term" value="P:cell wall organization"/>
    <property type="evidence" value="ECO:0007669"/>
    <property type="project" value="UniProtKB-KW"/>
</dbReference>
<keyword evidence="7" id="KW-0132">Cell division</keyword>
<dbReference type="GO" id="GO:0008764">
    <property type="term" value="F:UDP-N-acetylmuramoylalanine-D-glutamate ligase activity"/>
    <property type="evidence" value="ECO:0007669"/>
    <property type="project" value="UniProtKB-UniRule"/>
</dbReference>
<evidence type="ECO:0000313" key="9">
    <source>
        <dbReference type="EMBL" id="OGY43410.1"/>
    </source>
</evidence>
<accession>A0A1G1XUY2</accession>
<dbReference type="EMBL" id="MHIB01000037">
    <property type="protein sequence ID" value="OGY43410.1"/>
    <property type="molecule type" value="Genomic_DNA"/>
</dbReference>
<dbReference type="Gene3D" id="3.40.50.720">
    <property type="entry name" value="NAD(P)-binding Rossmann-like Domain"/>
    <property type="match status" value="1"/>
</dbReference>
<reference evidence="9 10" key="1">
    <citation type="journal article" date="2016" name="Nat. Commun.">
        <title>Thousands of microbial genomes shed light on interconnected biogeochemical processes in an aquifer system.</title>
        <authorList>
            <person name="Anantharaman K."/>
            <person name="Brown C.T."/>
            <person name="Hug L.A."/>
            <person name="Sharon I."/>
            <person name="Castelle C.J."/>
            <person name="Probst A.J."/>
            <person name="Thomas B.C."/>
            <person name="Singh A."/>
            <person name="Wilkins M.J."/>
            <person name="Karaoz U."/>
            <person name="Brodie E.L."/>
            <person name="Williams K.H."/>
            <person name="Hubbard S.S."/>
            <person name="Banfield J.F."/>
        </authorList>
    </citation>
    <scope>NUCLEOTIDE SEQUENCE [LARGE SCALE GENOMIC DNA]</scope>
</reference>
<proteinExistence type="inferred from homology"/>
<keyword evidence="4 7" id="KW-0436">Ligase</keyword>
<dbReference type="GO" id="GO:0005737">
    <property type="term" value="C:cytoplasm"/>
    <property type="evidence" value="ECO:0007669"/>
    <property type="project" value="UniProtKB-SubCell"/>
</dbReference>
<keyword evidence="3 7" id="KW-0963">Cytoplasm</keyword>
<dbReference type="Gene3D" id="3.90.190.20">
    <property type="entry name" value="Mur ligase, C-terminal domain"/>
    <property type="match status" value="1"/>
</dbReference>
<dbReference type="SUPFAM" id="SSF53244">
    <property type="entry name" value="MurD-like peptide ligases, peptide-binding domain"/>
    <property type="match status" value="1"/>
</dbReference>
<keyword evidence="7" id="KW-0131">Cell cycle</keyword>
<dbReference type="PROSITE" id="PS51257">
    <property type="entry name" value="PROKAR_LIPOPROTEIN"/>
    <property type="match status" value="1"/>
</dbReference>
<dbReference type="PANTHER" id="PTHR43692">
    <property type="entry name" value="UDP-N-ACETYLMURAMOYLALANINE--D-GLUTAMATE LIGASE"/>
    <property type="match status" value="1"/>
</dbReference>
<keyword evidence="7" id="KW-0133">Cell shape</keyword>
<dbReference type="PANTHER" id="PTHR43692:SF1">
    <property type="entry name" value="UDP-N-ACETYLMURAMOYLALANINE--D-GLUTAMATE LIGASE"/>
    <property type="match status" value="1"/>
</dbReference>
<dbReference type="UniPathway" id="UPA00219"/>
<evidence type="ECO:0000256" key="3">
    <source>
        <dbReference type="ARBA" id="ARBA00022490"/>
    </source>
</evidence>
<dbReference type="InterPro" id="IPR036615">
    <property type="entry name" value="Mur_ligase_C_dom_sf"/>
</dbReference>
<organism evidence="9 10">
    <name type="scientific">Candidatus Buchananbacteria bacterium RIFCSPHIGHO2_01_FULL_39_14</name>
    <dbReference type="NCBI Taxonomy" id="1797532"/>
    <lineage>
        <taxon>Bacteria</taxon>
        <taxon>Candidatus Buchananiibacteriota</taxon>
    </lineage>
</organism>
<comment type="pathway">
    <text evidence="2 7">Cell wall biogenesis; peptidoglycan biosynthesis.</text>
</comment>
<name>A0A1G1XUY2_9BACT</name>
<comment type="similarity">
    <text evidence="7">Belongs to the MurCDEF family.</text>
</comment>
<dbReference type="GO" id="GO:0005524">
    <property type="term" value="F:ATP binding"/>
    <property type="evidence" value="ECO:0007669"/>
    <property type="project" value="UniProtKB-UniRule"/>
</dbReference>
<evidence type="ECO:0000256" key="5">
    <source>
        <dbReference type="ARBA" id="ARBA00022741"/>
    </source>
</evidence>
<dbReference type="NCBIfam" id="TIGR01087">
    <property type="entry name" value="murD"/>
    <property type="match status" value="1"/>
</dbReference>
<comment type="function">
    <text evidence="7">Cell wall formation. Catalyzes the addition of glutamate to the nucleotide precursor UDP-N-acetylmuramoyl-L-alanine (UMA).</text>
</comment>
<keyword evidence="7" id="KW-0961">Cell wall biogenesis/degradation</keyword>
<keyword evidence="7" id="KW-0573">Peptidoglycan synthesis</keyword>
<dbReference type="InterPro" id="IPR005762">
    <property type="entry name" value="MurD"/>
</dbReference>
<dbReference type="GO" id="GO:0051301">
    <property type="term" value="P:cell division"/>
    <property type="evidence" value="ECO:0007669"/>
    <property type="project" value="UniProtKB-KW"/>
</dbReference>
<evidence type="ECO:0000256" key="6">
    <source>
        <dbReference type="ARBA" id="ARBA00022840"/>
    </source>
</evidence>
<dbReference type="AlphaFoldDB" id="A0A1G1XUY2"/>
<dbReference type="SUPFAM" id="SSF53623">
    <property type="entry name" value="MurD-like peptide ligases, catalytic domain"/>
    <property type="match status" value="1"/>
</dbReference>
<dbReference type="Pfam" id="PF21799">
    <property type="entry name" value="MurD-like_N"/>
    <property type="match status" value="1"/>
</dbReference>
<comment type="caution">
    <text evidence="9">The sequence shown here is derived from an EMBL/GenBank/DDBJ whole genome shotgun (WGS) entry which is preliminary data.</text>
</comment>
<evidence type="ECO:0000256" key="7">
    <source>
        <dbReference type="HAMAP-Rule" id="MF_00639"/>
    </source>
</evidence>
<feature type="domain" description="Mur ligase central" evidence="8">
    <location>
        <begin position="120"/>
        <end position="319"/>
    </location>
</feature>
<comment type="subcellular location">
    <subcellularLocation>
        <location evidence="1 7">Cytoplasm</location>
    </subcellularLocation>
</comment>
<dbReference type="Gene3D" id="3.40.1190.10">
    <property type="entry name" value="Mur-like, catalytic domain"/>
    <property type="match status" value="1"/>
</dbReference>
<dbReference type="SUPFAM" id="SSF51984">
    <property type="entry name" value="MurCD N-terminal domain"/>
    <property type="match status" value="1"/>
</dbReference>
<evidence type="ECO:0000259" key="8">
    <source>
        <dbReference type="Pfam" id="PF08245"/>
    </source>
</evidence>
<evidence type="ECO:0000256" key="4">
    <source>
        <dbReference type="ARBA" id="ARBA00022598"/>
    </source>
</evidence>
<evidence type="ECO:0000313" key="10">
    <source>
        <dbReference type="Proteomes" id="UP000178930"/>
    </source>
</evidence>
<evidence type="ECO:0000256" key="1">
    <source>
        <dbReference type="ARBA" id="ARBA00004496"/>
    </source>
</evidence>
<dbReference type="HAMAP" id="MF_00639">
    <property type="entry name" value="MurD"/>
    <property type="match status" value="1"/>
</dbReference>
<keyword evidence="5 7" id="KW-0547">Nucleotide-binding</keyword>
<dbReference type="Pfam" id="PF08245">
    <property type="entry name" value="Mur_ligase_M"/>
    <property type="match status" value="1"/>
</dbReference>
<dbReference type="STRING" id="1797532.A2729_04535"/>
<dbReference type="Proteomes" id="UP000178930">
    <property type="component" value="Unassembled WGS sequence"/>
</dbReference>
<keyword evidence="6 7" id="KW-0067">ATP-binding</keyword>
<protein>
    <recommendedName>
        <fullName evidence="7">UDP-N-acetylmuramoylalanine--D-glutamate ligase</fullName>
        <ecNumber evidence="7">6.3.2.9</ecNumber>
    </recommendedName>
    <alternativeName>
        <fullName evidence="7">D-glutamic acid-adding enzyme</fullName>
    </alternativeName>
    <alternativeName>
        <fullName evidence="7">UDP-N-acetylmuramoyl-L-alanyl-D-glutamate synthetase</fullName>
    </alternativeName>
</protein>
<comment type="catalytic activity">
    <reaction evidence="7">
        <text>UDP-N-acetyl-alpha-D-muramoyl-L-alanine + D-glutamate + ATP = UDP-N-acetyl-alpha-D-muramoyl-L-alanyl-D-glutamate + ADP + phosphate + H(+)</text>
        <dbReference type="Rhea" id="RHEA:16429"/>
        <dbReference type="ChEBI" id="CHEBI:15378"/>
        <dbReference type="ChEBI" id="CHEBI:29986"/>
        <dbReference type="ChEBI" id="CHEBI:30616"/>
        <dbReference type="ChEBI" id="CHEBI:43474"/>
        <dbReference type="ChEBI" id="CHEBI:83898"/>
        <dbReference type="ChEBI" id="CHEBI:83900"/>
        <dbReference type="ChEBI" id="CHEBI:456216"/>
        <dbReference type="EC" id="6.3.2.9"/>
    </reaction>
</comment>
<dbReference type="GO" id="GO:0009252">
    <property type="term" value="P:peptidoglycan biosynthetic process"/>
    <property type="evidence" value="ECO:0007669"/>
    <property type="project" value="UniProtKB-UniRule"/>
</dbReference>
<feature type="binding site" evidence="7">
    <location>
        <begin position="122"/>
        <end position="128"/>
    </location>
    <ligand>
        <name>ATP</name>
        <dbReference type="ChEBI" id="CHEBI:30616"/>
    </ligand>
</feature>